<feature type="non-terminal residue" evidence="4">
    <location>
        <position position="1"/>
    </location>
</feature>
<dbReference type="Gene3D" id="3.30.930.10">
    <property type="entry name" value="Bira Bifunctional Protein, Domain 2"/>
    <property type="match status" value="1"/>
</dbReference>
<organism evidence="4 5">
    <name type="scientific">Daphnia magna</name>
    <dbReference type="NCBI Taxonomy" id="35525"/>
    <lineage>
        <taxon>Eukaryota</taxon>
        <taxon>Metazoa</taxon>
        <taxon>Ecdysozoa</taxon>
        <taxon>Arthropoda</taxon>
        <taxon>Crustacea</taxon>
        <taxon>Branchiopoda</taxon>
        <taxon>Diplostraca</taxon>
        <taxon>Cladocera</taxon>
        <taxon>Anomopoda</taxon>
        <taxon>Daphniidae</taxon>
        <taxon>Daphnia</taxon>
    </lineage>
</organism>
<dbReference type="InterPro" id="IPR006195">
    <property type="entry name" value="aa-tRNA-synth_II"/>
</dbReference>
<evidence type="ECO:0000259" key="3">
    <source>
        <dbReference type="PROSITE" id="PS50862"/>
    </source>
</evidence>
<dbReference type="PANTHER" id="PTHR11451">
    <property type="entry name" value="THREONINE-TRNA LIGASE"/>
    <property type="match status" value="1"/>
</dbReference>
<reference evidence="4 5" key="1">
    <citation type="submission" date="2016-03" db="EMBL/GenBank/DDBJ databases">
        <title>EvidentialGene: Evidence-directed Construction of Genes on Genomes.</title>
        <authorList>
            <person name="Gilbert D.G."/>
            <person name="Choi J.-H."/>
            <person name="Mockaitis K."/>
            <person name="Colbourne J."/>
            <person name="Pfrender M."/>
        </authorList>
    </citation>
    <scope>NUCLEOTIDE SEQUENCE [LARGE SCALE GENOMIC DNA]</scope>
    <source>
        <strain evidence="4 5">Xinb3</strain>
        <tissue evidence="4">Complete organism</tissue>
    </source>
</reference>
<protein>
    <submittedName>
        <fullName evidence="4">Putative Threonyl-trna synthetase</fullName>
    </submittedName>
</protein>
<keyword evidence="1" id="KW-0648">Protein biosynthesis</keyword>
<dbReference type="GO" id="GO:0005829">
    <property type="term" value="C:cytosol"/>
    <property type="evidence" value="ECO:0007669"/>
    <property type="project" value="TreeGrafter"/>
</dbReference>
<comment type="caution">
    <text evidence="4">The sequence shown here is derived from an EMBL/GenBank/DDBJ whole genome shotgun (WGS) entry which is preliminary data.</text>
</comment>
<evidence type="ECO:0000313" key="5">
    <source>
        <dbReference type="Proteomes" id="UP000076858"/>
    </source>
</evidence>
<gene>
    <name evidence="4" type="ORF">APZ42_005962</name>
</gene>
<dbReference type="Proteomes" id="UP000076858">
    <property type="component" value="Unassembled WGS sequence"/>
</dbReference>
<dbReference type="PANTHER" id="PTHR11451:SF44">
    <property type="entry name" value="THREONINE--TRNA LIGASE, CHLOROPLASTIC_MITOCHONDRIAL 2"/>
    <property type="match status" value="1"/>
</dbReference>
<feature type="region of interest" description="Disordered" evidence="2">
    <location>
        <begin position="89"/>
        <end position="109"/>
    </location>
</feature>
<keyword evidence="4" id="KW-0436">Ligase</keyword>
<dbReference type="GO" id="GO:0004829">
    <property type="term" value="F:threonine-tRNA ligase activity"/>
    <property type="evidence" value="ECO:0007669"/>
    <property type="project" value="TreeGrafter"/>
</dbReference>
<keyword evidence="5" id="KW-1185">Reference proteome</keyword>
<dbReference type="SUPFAM" id="SSF55681">
    <property type="entry name" value="Class II aaRS and biotin synthetases"/>
    <property type="match status" value="1"/>
</dbReference>
<accession>A0A164G5K2</accession>
<dbReference type="InterPro" id="IPR045864">
    <property type="entry name" value="aa-tRNA-synth_II/BPL/LPL"/>
</dbReference>
<evidence type="ECO:0000313" key="4">
    <source>
        <dbReference type="EMBL" id="KZR98555.1"/>
    </source>
</evidence>
<evidence type="ECO:0000256" key="1">
    <source>
        <dbReference type="ARBA" id="ARBA00022917"/>
    </source>
</evidence>
<proteinExistence type="predicted"/>
<dbReference type="EMBL" id="LRGB01016615">
    <property type="protein sequence ID" value="KZR98555.1"/>
    <property type="molecule type" value="Genomic_DNA"/>
</dbReference>
<feature type="non-terminal residue" evidence="4">
    <location>
        <position position="109"/>
    </location>
</feature>
<keyword evidence="4" id="KW-0030">Aminoacyl-tRNA synthetase</keyword>
<name>A0A164G5K2_9CRUS</name>
<dbReference type="GO" id="GO:0006435">
    <property type="term" value="P:threonyl-tRNA aminoacylation"/>
    <property type="evidence" value="ECO:0007669"/>
    <property type="project" value="TreeGrafter"/>
</dbReference>
<dbReference type="STRING" id="35525.A0A164G5K2"/>
<evidence type="ECO:0000256" key="2">
    <source>
        <dbReference type="SAM" id="MobiDB-lite"/>
    </source>
</evidence>
<dbReference type="PROSITE" id="PS50862">
    <property type="entry name" value="AA_TRNA_LIGASE_II"/>
    <property type="match status" value="1"/>
</dbReference>
<dbReference type="AlphaFoldDB" id="A0A164G5K2"/>
<feature type="domain" description="Aminoacyl-transfer RNA synthetases class-II family profile" evidence="3">
    <location>
        <begin position="22"/>
        <end position="78"/>
    </location>
</feature>
<sequence>KRDHRRLGRELDLFHMDEHSPGTVFRHPKGWTVWQAVEQYMRAVYRDNGYQEVKGPQILDKGLWEKTGHWDKYREQHVHDRIGKARLRAQADELPGPHPDLQARHQELP</sequence>